<reference evidence="3" key="1">
    <citation type="submission" date="2016-05" db="EMBL/GenBank/DDBJ databases">
        <authorList>
            <person name="Wang W."/>
            <person name="Zhu L."/>
        </authorList>
    </citation>
    <scope>NUCLEOTIDE SEQUENCE [LARGE SCALE GENOMIC DNA]</scope>
    <source>
        <strain evidence="3">W-2</strain>
    </source>
</reference>
<dbReference type="OrthoDB" id="2972085at2"/>
<sequence>MRDYLESIYATFLFDRKTMGLTFFVPAVMFGLSLLLILLVPREENGIYNNIIIIQGVFIPFSCWCLMYRLSEMYEEGAQETLVPYYSKRFGIDFLRYFIVNIIGVFLLCTAFVVKYGMSSLSALNVIHFIILVLFYMFFGTSLIVLIKNIEISLTIIIIYTVLEVVTLGEFMPWPHIFLFQPPVWDPFLLRKLVILSITVIVLMFTTFVFIQRADRKPQ</sequence>
<evidence type="ECO:0000256" key="1">
    <source>
        <dbReference type="SAM" id="Phobius"/>
    </source>
</evidence>
<accession>A0A1B7KNI7</accession>
<dbReference type="RefSeq" id="WP_064552722.1">
    <property type="nucleotide sequence ID" value="NZ_LXMA01000041.1"/>
</dbReference>
<dbReference type="EMBL" id="LXMA01000041">
    <property type="protein sequence ID" value="OAT71632.1"/>
    <property type="molecule type" value="Genomic_DNA"/>
</dbReference>
<dbReference type="AlphaFoldDB" id="A0A1B7KNI7"/>
<evidence type="ECO:0000313" key="2">
    <source>
        <dbReference type="EMBL" id="OAT71632.1"/>
    </source>
</evidence>
<feature type="transmembrane region" description="Helical" evidence="1">
    <location>
        <begin position="21"/>
        <end position="41"/>
    </location>
</feature>
<organism evidence="2 3">
    <name type="scientific">Parageobacillus thermoglucosidasius</name>
    <name type="common">Geobacillus thermoglucosidasius</name>
    <dbReference type="NCBI Taxonomy" id="1426"/>
    <lineage>
        <taxon>Bacteria</taxon>
        <taxon>Bacillati</taxon>
        <taxon>Bacillota</taxon>
        <taxon>Bacilli</taxon>
        <taxon>Bacillales</taxon>
        <taxon>Anoxybacillaceae</taxon>
        <taxon>Parageobacillus</taxon>
    </lineage>
</organism>
<proteinExistence type="predicted"/>
<protein>
    <submittedName>
        <fullName evidence="2">Uncharacterized protein</fullName>
    </submittedName>
</protein>
<keyword evidence="1" id="KW-1133">Transmembrane helix</keyword>
<keyword evidence="1" id="KW-0812">Transmembrane</keyword>
<evidence type="ECO:0000313" key="3">
    <source>
        <dbReference type="Proteomes" id="UP000078290"/>
    </source>
</evidence>
<gene>
    <name evidence="2" type="ORF">A7K69_12555</name>
</gene>
<feature type="transmembrane region" description="Helical" evidence="1">
    <location>
        <begin position="154"/>
        <end position="173"/>
    </location>
</feature>
<feature type="transmembrane region" description="Helical" evidence="1">
    <location>
        <begin position="193"/>
        <end position="211"/>
    </location>
</feature>
<comment type="caution">
    <text evidence="2">The sequence shown here is derived from an EMBL/GenBank/DDBJ whole genome shotgun (WGS) entry which is preliminary data.</text>
</comment>
<dbReference type="Proteomes" id="UP000078290">
    <property type="component" value="Unassembled WGS sequence"/>
</dbReference>
<feature type="transmembrane region" description="Helical" evidence="1">
    <location>
        <begin position="94"/>
        <end position="114"/>
    </location>
</feature>
<keyword evidence="1" id="KW-0472">Membrane</keyword>
<feature type="transmembrane region" description="Helical" evidence="1">
    <location>
        <begin position="126"/>
        <end position="147"/>
    </location>
</feature>
<name>A0A1B7KNI7_PARTM</name>
<feature type="transmembrane region" description="Helical" evidence="1">
    <location>
        <begin position="47"/>
        <end position="67"/>
    </location>
</feature>